<dbReference type="GO" id="GO:0046872">
    <property type="term" value="F:metal ion binding"/>
    <property type="evidence" value="ECO:0007669"/>
    <property type="project" value="UniProtKB-KW"/>
</dbReference>
<dbReference type="PANTHER" id="PTHR23176:SF128">
    <property type="entry name" value="RHO GTPASE-ACTIVATING PROTEIN RGD1"/>
    <property type="match status" value="1"/>
</dbReference>
<dbReference type="GO" id="GO:0007165">
    <property type="term" value="P:signal transduction"/>
    <property type="evidence" value="ECO:0007669"/>
    <property type="project" value="InterPro"/>
</dbReference>
<keyword evidence="4" id="KW-0440">LIM domain</keyword>
<dbReference type="CDD" id="cd09395">
    <property type="entry name" value="LIM2_Rga"/>
    <property type="match status" value="1"/>
</dbReference>
<dbReference type="Gene3D" id="1.10.555.10">
    <property type="entry name" value="Rho GTPase activation protein"/>
    <property type="match status" value="1"/>
</dbReference>
<keyword evidence="1" id="KW-0343">GTPase activation</keyword>
<dbReference type="InterPro" id="IPR008936">
    <property type="entry name" value="Rho_GTPase_activation_prot"/>
</dbReference>
<reference evidence="9 10" key="1">
    <citation type="journal article" date="2021" name="Nat. Commun.">
        <title>Genetic determinants of endophytism in the Arabidopsis root mycobiome.</title>
        <authorList>
            <person name="Mesny F."/>
            <person name="Miyauchi S."/>
            <person name="Thiergart T."/>
            <person name="Pickel B."/>
            <person name="Atanasova L."/>
            <person name="Karlsson M."/>
            <person name="Huettel B."/>
            <person name="Barry K.W."/>
            <person name="Haridas S."/>
            <person name="Chen C."/>
            <person name="Bauer D."/>
            <person name="Andreopoulos W."/>
            <person name="Pangilinan J."/>
            <person name="LaButti K."/>
            <person name="Riley R."/>
            <person name="Lipzen A."/>
            <person name="Clum A."/>
            <person name="Drula E."/>
            <person name="Henrissat B."/>
            <person name="Kohler A."/>
            <person name="Grigoriev I.V."/>
            <person name="Martin F.M."/>
            <person name="Hacquard S."/>
        </authorList>
    </citation>
    <scope>NUCLEOTIDE SEQUENCE [LARGE SCALE GENOMIC DNA]</scope>
    <source>
        <strain evidence="9 10">MPI-CAGE-CH-0241</strain>
    </source>
</reference>
<dbReference type="PROSITE" id="PS50238">
    <property type="entry name" value="RHOGAP"/>
    <property type="match status" value="1"/>
</dbReference>
<dbReference type="Pfam" id="PF00620">
    <property type="entry name" value="RhoGAP"/>
    <property type="match status" value="1"/>
</dbReference>
<keyword evidence="5" id="KW-0175">Coiled coil</keyword>
<feature type="compositionally biased region" description="Polar residues" evidence="6">
    <location>
        <begin position="268"/>
        <end position="277"/>
    </location>
</feature>
<evidence type="ECO:0000259" key="8">
    <source>
        <dbReference type="PROSITE" id="PS50238"/>
    </source>
</evidence>
<dbReference type="EMBL" id="JAGPYM010000004">
    <property type="protein sequence ID" value="KAH6895813.1"/>
    <property type="molecule type" value="Genomic_DNA"/>
</dbReference>
<dbReference type="FunFam" id="1.10.555.10:FF:000043">
    <property type="entry name" value="Rho GTPase activator Rga"/>
    <property type="match status" value="1"/>
</dbReference>
<feature type="compositionally biased region" description="Low complexity" evidence="6">
    <location>
        <begin position="380"/>
        <end position="401"/>
    </location>
</feature>
<dbReference type="SMART" id="SM00324">
    <property type="entry name" value="RhoGAP"/>
    <property type="match status" value="1"/>
</dbReference>
<dbReference type="SMART" id="SM00132">
    <property type="entry name" value="LIM"/>
    <property type="match status" value="2"/>
</dbReference>
<dbReference type="CDD" id="cd00159">
    <property type="entry name" value="RhoGAP"/>
    <property type="match status" value="1"/>
</dbReference>
<dbReference type="GO" id="GO:0005938">
    <property type="term" value="C:cell cortex"/>
    <property type="evidence" value="ECO:0007669"/>
    <property type="project" value="UniProtKB-ARBA"/>
</dbReference>
<dbReference type="PANTHER" id="PTHR23176">
    <property type="entry name" value="RHO/RAC/CDC GTPASE-ACTIVATING PROTEIN"/>
    <property type="match status" value="1"/>
</dbReference>
<dbReference type="PROSITE" id="PS50023">
    <property type="entry name" value="LIM_DOMAIN_2"/>
    <property type="match status" value="1"/>
</dbReference>
<evidence type="ECO:0000256" key="5">
    <source>
        <dbReference type="SAM" id="Coils"/>
    </source>
</evidence>
<evidence type="ECO:0000313" key="9">
    <source>
        <dbReference type="EMBL" id="KAH6895813.1"/>
    </source>
</evidence>
<accession>A0A9P8WAX0</accession>
<dbReference type="InterPro" id="IPR050729">
    <property type="entry name" value="Rho-GAP"/>
</dbReference>
<gene>
    <name evidence="9" type="ORF">B0T10DRAFT_226530</name>
</gene>
<feature type="compositionally biased region" description="Polar residues" evidence="6">
    <location>
        <begin position="230"/>
        <end position="240"/>
    </location>
</feature>
<evidence type="ECO:0000259" key="7">
    <source>
        <dbReference type="PROSITE" id="PS50023"/>
    </source>
</evidence>
<feature type="compositionally biased region" description="Basic and acidic residues" evidence="6">
    <location>
        <begin position="362"/>
        <end position="374"/>
    </location>
</feature>
<dbReference type="CDD" id="cd09394">
    <property type="entry name" value="LIM1_Rga"/>
    <property type="match status" value="1"/>
</dbReference>
<feature type="compositionally biased region" description="Polar residues" evidence="6">
    <location>
        <begin position="465"/>
        <end position="485"/>
    </location>
</feature>
<dbReference type="FunFam" id="2.10.110.10:FF:000044">
    <property type="entry name" value="Rho GTPase activator Rga"/>
    <property type="match status" value="1"/>
</dbReference>
<dbReference type="AlphaFoldDB" id="A0A9P8WAX0"/>
<evidence type="ECO:0000313" key="10">
    <source>
        <dbReference type="Proteomes" id="UP000777438"/>
    </source>
</evidence>
<dbReference type="Proteomes" id="UP000777438">
    <property type="component" value="Unassembled WGS sequence"/>
</dbReference>
<protein>
    <submittedName>
        <fullName evidence="9">Uncharacterized protein</fullName>
    </submittedName>
</protein>
<sequence length="1176" mass="129611">MTTIVDDYLDGHIDNETDDVFPCKGCGEILEEGKAFELAGNRWHLDCFRCNTCSTLLDSDANLLLLGDGSLICNNCTYSCSACGNKIEDLAILTGDQAFCATCFRCRNCKRKIENLRYARTSQGIFCMNCHETLMARRRKKSKAAAAAKAREKEHSPMITEKSLPALPPNAIPPNAFSNDRVDPDSDTATELSPRPRTAHDRHESTSRSNSRPSRSPERKPEGLGLPASTYRSNRNSTIVSRPENGSGDGSDSFFISVALDPSPGPTPRSTTESVSESVGKKDKDYFNAKTPQSEKRPEPHTTPHIAFQEKGRQPSSTSYDETPPKPPTRKLSKSSRTDSNRRSPAPVVDERPPKSAARRQNTGEDFKLQDAPKTKKMMSRSSSQSSGRPAENNTATNNGAGRKDNYGGLGHSDTNVTTPPSRTSLESRQLDEEELRASMDSSTRTSSRPENAKPISRKEVPATTPRTNSGNVNTVNGKTRQPARQETADDVPVRGTPSRPNAQEQTKKGDNYTQPRTAPAPPATKSHPAGKESSNAKDGSGSPKVSPKLPRWSSGGDFSMDEDMARILGTDEGSTSILRRVSNAVRHGRTNSVESPIQNPVRAGHARSISETTRATGSPRWPRTPGAEEFAQAQEISSPVSLTTGDDPAFLKRQLRNSENRVAELERQFTTEKDLKNLNKKLLEKRKTVSVLDTQTEIMIRQLEVLAGYVEKAKETKTPVDPRDLEESALKEFVQKLEKLKIAMSAGIEQLHEERDQLIEEKNQAVADRERALLEFEQLSSKNAQLADMNNDLTHQIQERFKSHIGSDGKAPSGLGIYGQSSRMNSSSLALDQASMTTGATLVPGEDDAIVEAGPTVVQVRKGQAKKFNWKKGSKGLAQVARGVNKAVVAFQNDRERQQHQGGLTGDNIGMPYNMTMANEPMPTTVINGSNGHGNVGMGGRQQQINQERQGFGFFGKKNTMPRSGSGGNVNNSIPVEPPNVLFGSDLTERSDYERRQIPSVVTRCIEEVELRGVDQEGIYRKTGGNSQVNIIKDGFSKDENYDISDPDLDITAVTSVLKQYFRKLPIPLLTFEVYERVLESTAIVDETERCSHLSKAFATMPQRHRDCLEFLMFHLARVAKREPENLMSPKNLAVVFAPTIMRDPSIEREMTDMHAKNIAIQFVIENSHTIFEDA</sequence>
<feature type="domain" description="Rho-GAP" evidence="8">
    <location>
        <begin position="986"/>
        <end position="1173"/>
    </location>
</feature>
<feature type="compositionally biased region" description="Polar residues" evidence="6">
    <location>
        <begin position="440"/>
        <end position="450"/>
    </location>
</feature>
<evidence type="ECO:0000256" key="2">
    <source>
        <dbReference type="ARBA" id="ARBA00022723"/>
    </source>
</evidence>
<dbReference type="OrthoDB" id="79452at2759"/>
<feature type="coiled-coil region" evidence="5">
    <location>
        <begin position="749"/>
        <end position="776"/>
    </location>
</feature>
<evidence type="ECO:0000256" key="4">
    <source>
        <dbReference type="PROSITE-ProRule" id="PRU00125"/>
    </source>
</evidence>
<keyword evidence="3 4" id="KW-0862">Zinc</keyword>
<dbReference type="GO" id="GO:0005096">
    <property type="term" value="F:GTPase activator activity"/>
    <property type="evidence" value="ECO:0007669"/>
    <property type="project" value="UniProtKB-KW"/>
</dbReference>
<feature type="compositionally biased region" description="Polar residues" evidence="6">
    <location>
        <begin position="413"/>
        <end position="428"/>
    </location>
</feature>
<feature type="region of interest" description="Disordered" evidence="6">
    <location>
        <begin position="592"/>
        <end position="629"/>
    </location>
</feature>
<feature type="coiled-coil region" evidence="5">
    <location>
        <begin position="649"/>
        <end position="676"/>
    </location>
</feature>
<dbReference type="Pfam" id="PF00412">
    <property type="entry name" value="LIM"/>
    <property type="match status" value="1"/>
</dbReference>
<comment type="caution">
    <text evidence="9">The sequence shown here is derived from an EMBL/GenBank/DDBJ whole genome shotgun (WGS) entry which is preliminary data.</text>
</comment>
<feature type="domain" description="LIM zinc-binding" evidence="7">
    <location>
        <begin position="21"/>
        <end position="83"/>
    </location>
</feature>
<proteinExistence type="predicted"/>
<keyword evidence="10" id="KW-1185">Reference proteome</keyword>
<dbReference type="Gene3D" id="2.10.110.10">
    <property type="entry name" value="Cysteine Rich Protein"/>
    <property type="match status" value="2"/>
</dbReference>
<keyword evidence="2 4" id="KW-0479">Metal-binding</keyword>
<dbReference type="SUPFAM" id="SSF48350">
    <property type="entry name" value="GTPase activation domain, GAP"/>
    <property type="match status" value="1"/>
</dbReference>
<name>A0A9P8WAX0_9HYPO</name>
<feature type="region of interest" description="Disordered" evidence="6">
    <location>
        <begin position="141"/>
        <end position="561"/>
    </location>
</feature>
<evidence type="ECO:0000256" key="6">
    <source>
        <dbReference type="SAM" id="MobiDB-lite"/>
    </source>
</evidence>
<organism evidence="9 10">
    <name type="scientific">Thelonectria olida</name>
    <dbReference type="NCBI Taxonomy" id="1576542"/>
    <lineage>
        <taxon>Eukaryota</taxon>
        <taxon>Fungi</taxon>
        <taxon>Dikarya</taxon>
        <taxon>Ascomycota</taxon>
        <taxon>Pezizomycotina</taxon>
        <taxon>Sordariomycetes</taxon>
        <taxon>Hypocreomycetidae</taxon>
        <taxon>Hypocreales</taxon>
        <taxon>Nectriaceae</taxon>
        <taxon>Thelonectria</taxon>
    </lineage>
</organism>
<dbReference type="PROSITE" id="PS00478">
    <property type="entry name" value="LIM_DOMAIN_1"/>
    <property type="match status" value="1"/>
</dbReference>
<feature type="compositionally biased region" description="Basic and acidic residues" evidence="6">
    <location>
        <begin position="279"/>
        <end position="313"/>
    </location>
</feature>
<dbReference type="InterPro" id="IPR001781">
    <property type="entry name" value="Znf_LIM"/>
</dbReference>
<dbReference type="InterPro" id="IPR000198">
    <property type="entry name" value="RhoGAP_dom"/>
</dbReference>
<evidence type="ECO:0000256" key="3">
    <source>
        <dbReference type="ARBA" id="ARBA00022833"/>
    </source>
</evidence>
<evidence type="ECO:0000256" key="1">
    <source>
        <dbReference type="ARBA" id="ARBA00022468"/>
    </source>
</evidence>